<dbReference type="SMART" id="SM00086">
    <property type="entry name" value="PAC"/>
    <property type="match status" value="2"/>
</dbReference>
<dbReference type="InterPro" id="IPR052162">
    <property type="entry name" value="Sensor_kinase/Photoreceptor"/>
</dbReference>
<dbReference type="InterPro" id="IPR000014">
    <property type="entry name" value="PAS"/>
</dbReference>
<evidence type="ECO:0000256" key="5">
    <source>
        <dbReference type="ARBA" id="ARBA00022777"/>
    </source>
</evidence>
<dbReference type="InterPro" id="IPR013656">
    <property type="entry name" value="PAS_4"/>
</dbReference>
<dbReference type="EC" id="2.7.13.3" evidence="2"/>
<dbReference type="RefSeq" id="WP_136342371.1">
    <property type="nucleotide sequence ID" value="NZ_CP031310.1"/>
</dbReference>
<dbReference type="SUPFAM" id="SSF55785">
    <property type="entry name" value="PYP-like sensor domain (PAS domain)"/>
    <property type="match status" value="2"/>
</dbReference>
<dbReference type="Pfam" id="PF00989">
    <property type="entry name" value="PAS"/>
    <property type="match status" value="1"/>
</dbReference>
<dbReference type="Pfam" id="PF02518">
    <property type="entry name" value="HATPase_c"/>
    <property type="match status" value="1"/>
</dbReference>
<dbReference type="InterPro" id="IPR013767">
    <property type="entry name" value="PAS_fold"/>
</dbReference>
<dbReference type="InterPro" id="IPR011006">
    <property type="entry name" value="CheY-like_superfamily"/>
</dbReference>
<comment type="catalytic activity">
    <reaction evidence="1">
        <text>ATP + protein L-histidine = ADP + protein N-phospho-L-histidine.</text>
        <dbReference type="EC" id="2.7.13.3"/>
    </reaction>
</comment>
<feature type="domain" description="PAC" evidence="9">
    <location>
        <begin position="334"/>
        <end position="386"/>
    </location>
</feature>
<evidence type="ECO:0000259" key="8">
    <source>
        <dbReference type="PROSITE" id="PS50112"/>
    </source>
</evidence>
<dbReference type="CDD" id="cd00082">
    <property type="entry name" value="HisKA"/>
    <property type="match status" value="1"/>
</dbReference>
<organism evidence="10 11">
    <name type="scientific">Halapricum salinum</name>
    <dbReference type="NCBI Taxonomy" id="1457250"/>
    <lineage>
        <taxon>Archaea</taxon>
        <taxon>Methanobacteriati</taxon>
        <taxon>Methanobacteriota</taxon>
        <taxon>Stenosarchaea group</taxon>
        <taxon>Halobacteria</taxon>
        <taxon>Halobacteriales</taxon>
        <taxon>Haloarculaceae</taxon>
        <taxon>Halapricum</taxon>
    </lineage>
</organism>
<dbReference type="SUPFAM" id="SSF55874">
    <property type="entry name" value="ATPase domain of HSP90 chaperone/DNA topoisomerase II/histidine kinase"/>
    <property type="match status" value="1"/>
</dbReference>
<dbReference type="GO" id="GO:0006355">
    <property type="term" value="P:regulation of DNA-templated transcription"/>
    <property type="evidence" value="ECO:0007669"/>
    <property type="project" value="InterPro"/>
</dbReference>
<keyword evidence="4" id="KW-0808">Transferase</keyword>
<dbReference type="SUPFAM" id="SSF52172">
    <property type="entry name" value="CheY-like"/>
    <property type="match status" value="1"/>
</dbReference>
<evidence type="ECO:0000259" key="9">
    <source>
        <dbReference type="PROSITE" id="PS50113"/>
    </source>
</evidence>
<feature type="domain" description="Histidine kinase" evidence="7">
    <location>
        <begin position="397"/>
        <end position="578"/>
    </location>
</feature>
<keyword evidence="11" id="KW-1185">Reference proteome</keyword>
<dbReference type="Proteomes" id="UP000296706">
    <property type="component" value="Chromosome"/>
</dbReference>
<evidence type="ECO:0000313" key="10">
    <source>
        <dbReference type="EMBL" id="QCC52691.1"/>
    </source>
</evidence>
<dbReference type="GO" id="GO:0000155">
    <property type="term" value="F:phosphorelay sensor kinase activity"/>
    <property type="evidence" value="ECO:0007669"/>
    <property type="project" value="InterPro"/>
</dbReference>
<dbReference type="SUPFAM" id="SSF47384">
    <property type="entry name" value="Homodimeric domain of signal transducing histidine kinase"/>
    <property type="match status" value="1"/>
</dbReference>
<evidence type="ECO:0000256" key="2">
    <source>
        <dbReference type="ARBA" id="ARBA00012438"/>
    </source>
</evidence>
<dbReference type="Gene3D" id="1.10.287.130">
    <property type="match status" value="1"/>
</dbReference>
<evidence type="ECO:0000256" key="1">
    <source>
        <dbReference type="ARBA" id="ARBA00000085"/>
    </source>
</evidence>
<dbReference type="InterPro" id="IPR000700">
    <property type="entry name" value="PAS-assoc_C"/>
</dbReference>
<dbReference type="PROSITE" id="PS50109">
    <property type="entry name" value="HIS_KIN"/>
    <property type="match status" value="1"/>
</dbReference>
<dbReference type="SMART" id="SM00387">
    <property type="entry name" value="HATPase_c"/>
    <property type="match status" value="1"/>
</dbReference>
<dbReference type="InterPro" id="IPR036097">
    <property type="entry name" value="HisK_dim/P_sf"/>
</dbReference>
<dbReference type="InterPro" id="IPR001610">
    <property type="entry name" value="PAC"/>
</dbReference>
<dbReference type="CDD" id="cd00130">
    <property type="entry name" value="PAS"/>
    <property type="match status" value="1"/>
</dbReference>
<sequence length="585" mass="64966">MVASVGAEPADDPRSSEPAATAAVRRFSELLDDERCRTTIYTDATALLRAVDGDDLGPECVLLDDTAQDVAPLQIAAQIDAHDPELPVVLWTSQADTYEPTAVLEAGVDSILTPARLDDDSVRETVLNDARRYRQRVADRQDASLLETMLDRLPVHVFAKDRSKQYVRASSARYDPSRLLGRTDVEIWPEREAGDRGQESFRRVLEDGETIRNEAAFCPVEDGWFLVSKVPWIDSDEIVGVAGLAIDITDRKQREEELQATTQLLSTIVQTSPAAIVVHDTTGTVQFWNPAAGELFGWTADEAIREPYPPYVSEETRDEFEAIVASVLEDGSIGPREVRRQRRDGRWLDLQLSAAALDDESGTPSRIVSVLTDVTDLKERERRLKRQNDRIEQFTRVLAHDLRNPVQVIRGQLDHGEAHDSELVERALNRIEAIVDDVLSVARSEPLVTETTSISLQAVATDVLEQRDTEAVTLTVDGDCRLAANRARLHRLLDHLFENTIEHGGDTITVGCLDDGFFVADDGPGIDSRHSEHVFEPGYSTEPTATGFGLNVVREITEAHGWTVELCETETGARFEITDVDRLDS</sequence>
<dbReference type="InterPro" id="IPR005467">
    <property type="entry name" value="His_kinase_dom"/>
</dbReference>
<keyword evidence="5" id="KW-0418">Kinase</keyword>
<dbReference type="SMART" id="SM00388">
    <property type="entry name" value="HisKA"/>
    <property type="match status" value="1"/>
</dbReference>
<gene>
    <name evidence="10" type="ORF">DV733_16265</name>
</gene>
<dbReference type="SMART" id="SM00091">
    <property type="entry name" value="PAS"/>
    <property type="match status" value="1"/>
</dbReference>
<feature type="domain" description="PAS" evidence="8">
    <location>
        <begin position="261"/>
        <end position="331"/>
    </location>
</feature>
<evidence type="ECO:0000256" key="6">
    <source>
        <dbReference type="SAM" id="MobiDB-lite"/>
    </source>
</evidence>
<dbReference type="PROSITE" id="PS50112">
    <property type="entry name" value="PAS"/>
    <property type="match status" value="1"/>
</dbReference>
<name>A0A4D6HGC1_9EURY</name>
<dbReference type="InterPro" id="IPR004358">
    <property type="entry name" value="Sig_transdc_His_kin-like_C"/>
</dbReference>
<dbReference type="PRINTS" id="PR00344">
    <property type="entry name" value="BCTRLSENSOR"/>
</dbReference>
<proteinExistence type="predicted"/>
<dbReference type="PANTHER" id="PTHR43304">
    <property type="entry name" value="PHYTOCHROME-LIKE PROTEIN CPH1"/>
    <property type="match status" value="1"/>
</dbReference>
<protein>
    <recommendedName>
        <fullName evidence="2">histidine kinase</fullName>
        <ecNumber evidence="2">2.7.13.3</ecNumber>
    </recommendedName>
</protein>
<dbReference type="Gene3D" id="3.30.565.10">
    <property type="entry name" value="Histidine kinase-like ATPase, C-terminal domain"/>
    <property type="match status" value="1"/>
</dbReference>
<dbReference type="InterPro" id="IPR035965">
    <property type="entry name" value="PAS-like_dom_sf"/>
</dbReference>
<dbReference type="PANTHER" id="PTHR43304:SF1">
    <property type="entry name" value="PAC DOMAIN-CONTAINING PROTEIN"/>
    <property type="match status" value="1"/>
</dbReference>
<keyword evidence="3" id="KW-0597">Phosphoprotein</keyword>
<evidence type="ECO:0000256" key="3">
    <source>
        <dbReference type="ARBA" id="ARBA00022553"/>
    </source>
</evidence>
<dbReference type="Gene3D" id="3.30.450.20">
    <property type="entry name" value="PAS domain"/>
    <property type="match status" value="2"/>
</dbReference>
<evidence type="ECO:0000256" key="4">
    <source>
        <dbReference type="ARBA" id="ARBA00022679"/>
    </source>
</evidence>
<dbReference type="Pfam" id="PF00512">
    <property type="entry name" value="HisKA"/>
    <property type="match status" value="1"/>
</dbReference>
<feature type="region of interest" description="Disordered" evidence="6">
    <location>
        <begin position="1"/>
        <end position="21"/>
    </location>
</feature>
<dbReference type="Pfam" id="PF08448">
    <property type="entry name" value="PAS_4"/>
    <property type="match status" value="1"/>
</dbReference>
<dbReference type="KEGG" id="hsn:DV733_16265"/>
<dbReference type="Gene3D" id="3.40.50.2300">
    <property type="match status" value="1"/>
</dbReference>
<dbReference type="GeneID" id="39849446"/>
<dbReference type="EMBL" id="CP031310">
    <property type="protein sequence ID" value="QCC52691.1"/>
    <property type="molecule type" value="Genomic_DNA"/>
</dbReference>
<dbReference type="InterPro" id="IPR036890">
    <property type="entry name" value="HATPase_C_sf"/>
</dbReference>
<dbReference type="AlphaFoldDB" id="A0A4D6HGC1"/>
<reference evidence="10 11" key="1">
    <citation type="journal article" date="2019" name="Nat. Commun.">
        <title>A new type of DNA phosphorothioation-based antiviral system in archaea.</title>
        <authorList>
            <person name="Xiong L."/>
            <person name="Liu S."/>
            <person name="Chen S."/>
            <person name="Xiao Y."/>
            <person name="Zhu B."/>
            <person name="Gao Y."/>
            <person name="Zhang Y."/>
            <person name="Chen B."/>
            <person name="Luo J."/>
            <person name="Deng Z."/>
            <person name="Chen X."/>
            <person name="Wang L."/>
            <person name="Chen S."/>
        </authorList>
    </citation>
    <scope>NUCLEOTIDE SEQUENCE [LARGE SCALE GENOMIC DNA]</scope>
    <source>
        <strain evidence="10 11">CBA1105</strain>
    </source>
</reference>
<evidence type="ECO:0000313" key="11">
    <source>
        <dbReference type="Proteomes" id="UP000296706"/>
    </source>
</evidence>
<accession>A0A4D6HGC1</accession>
<dbReference type="InterPro" id="IPR003661">
    <property type="entry name" value="HisK_dim/P_dom"/>
</dbReference>
<evidence type="ECO:0000259" key="7">
    <source>
        <dbReference type="PROSITE" id="PS50109"/>
    </source>
</evidence>
<dbReference type="STRING" id="1457250.GCA_000755225_02132"/>
<dbReference type="PROSITE" id="PS50113">
    <property type="entry name" value="PAC"/>
    <property type="match status" value="1"/>
</dbReference>
<dbReference type="NCBIfam" id="TIGR00229">
    <property type="entry name" value="sensory_box"/>
    <property type="match status" value="2"/>
</dbReference>
<dbReference type="InterPro" id="IPR003594">
    <property type="entry name" value="HATPase_dom"/>
</dbReference>